<evidence type="ECO:0000256" key="1">
    <source>
        <dbReference type="ARBA" id="ARBA00006611"/>
    </source>
</evidence>
<dbReference type="InterPro" id="IPR037257">
    <property type="entry name" value="T2SS_E_N_sf"/>
</dbReference>
<dbReference type="InterPro" id="IPR027417">
    <property type="entry name" value="P-loop_NTPase"/>
</dbReference>
<dbReference type="Pfam" id="PF00437">
    <property type="entry name" value="T2SSE"/>
    <property type="match status" value="1"/>
</dbReference>
<dbReference type="FunFam" id="3.40.50.300:FF:000398">
    <property type="entry name" value="Type IV pilus assembly ATPase PilB"/>
    <property type="match status" value="1"/>
</dbReference>
<dbReference type="PANTHER" id="PTHR30258">
    <property type="entry name" value="TYPE II SECRETION SYSTEM PROTEIN GSPE-RELATED"/>
    <property type="match status" value="1"/>
</dbReference>
<keyword evidence="2" id="KW-0547">Nucleotide-binding</keyword>
<evidence type="ECO:0000313" key="6">
    <source>
        <dbReference type="Proteomes" id="UP000229749"/>
    </source>
</evidence>
<reference evidence="6" key="1">
    <citation type="submission" date="2017-09" db="EMBL/GenBank/DDBJ databases">
        <title>Depth-based differentiation of microbial function through sediment-hosted aquifers and enrichment of novel symbionts in the deep terrestrial subsurface.</title>
        <authorList>
            <person name="Probst A.J."/>
            <person name="Ladd B."/>
            <person name="Jarett J.K."/>
            <person name="Geller-Mcgrath D.E."/>
            <person name="Sieber C.M.K."/>
            <person name="Emerson J.B."/>
            <person name="Anantharaman K."/>
            <person name="Thomas B.C."/>
            <person name="Malmstrom R."/>
            <person name="Stieglmeier M."/>
            <person name="Klingl A."/>
            <person name="Woyke T."/>
            <person name="Ryan C.M."/>
            <person name="Banfield J.F."/>
        </authorList>
    </citation>
    <scope>NUCLEOTIDE SEQUENCE [LARGE SCALE GENOMIC DNA]</scope>
</reference>
<dbReference type="GO" id="GO:0005524">
    <property type="term" value="F:ATP binding"/>
    <property type="evidence" value="ECO:0007669"/>
    <property type="project" value="UniProtKB-KW"/>
</dbReference>
<dbReference type="GO" id="GO:0005886">
    <property type="term" value="C:plasma membrane"/>
    <property type="evidence" value="ECO:0007669"/>
    <property type="project" value="TreeGrafter"/>
</dbReference>
<dbReference type="SUPFAM" id="SSF160246">
    <property type="entry name" value="EspE N-terminal domain-like"/>
    <property type="match status" value="1"/>
</dbReference>
<proteinExistence type="inferred from homology"/>
<evidence type="ECO:0000313" key="5">
    <source>
        <dbReference type="EMBL" id="PJA47291.1"/>
    </source>
</evidence>
<dbReference type="SUPFAM" id="SSF52540">
    <property type="entry name" value="P-loop containing nucleoside triphosphate hydrolases"/>
    <property type="match status" value="1"/>
</dbReference>
<name>A0A2M7XHE3_9BACT</name>
<comment type="similarity">
    <text evidence="1">Belongs to the GSP E family.</text>
</comment>
<organism evidence="5 6">
    <name type="scientific">Candidatus Uhrbacteria bacterium CG_4_9_14_3_um_filter_36_7</name>
    <dbReference type="NCBI Taxonomy" id="1975033"/>
    <lineage>
        <taxon>Bacteria</taxon>
        <taxon>Candidatus Uhriibacteriota</taxon>
    </lineage>
</organism>
<dbReference type="PANTHER" id="PTHR30258:SF2">
    <property type="entry name" value="COMG OPERON PROTEIN 1"/>
    <property type="match status" value="1"/>
</dbReference>
<dbReference type="CDD" id="cd01129">
    <property type="entry name" value="PulE-GspE-like"/>
    <property type="match status" value="1"/>
</dbReference>
<feature type="domain" description="Bacterial type II secretion system protein E" evidence="4">
    <location>
        <begin position="392"/>
        <end position="406"/>
    </location>
</feature>
<dbReference type="InterPro" id="IPR001482">
    <property type="entry name" value="T2SS/T4SS_dom"/>
</dbReference>
<accession>A0A2M7XHE3</accession>
<sequence length="586" mass="65909">MHKHGVFFSMNEFSSIENLFKKQSSSKTKKISDLDENLVNERFEKKISELEEKGKEKQAQQEAEALHVPYISLKAFPISPEALRLLCEQETQKYKAIVFYFDAVQLRLGCVYPQKPEVQQLLHELNERHKTQGTIYKISEQSFLYASKLYATLPKIRTIQKGISVTEKELANFQSQITIYNDIQSVIQNASITDVLTILLSAALKFGTSDVHIETEQKNIIARYRIDGVLQDIATLPKESWKKIISRIKLISGLKMNRTDIPQDGRFTIFMNEGDTDVRVSTIPTVFGESVVMRLLQSSAIQVEFSELGYRPIIEKKLRYEIEKPHGMILTTGPTGSGKTTTLYAILKTLNTPDRKIITLEDPIEYKLKGVNQSQIDHQKEYTFASGLRSILRQDPDVIMIGEIRDAETADISINAALTGHLLLSTIHTNSAAGTIPRLIAMGAKPFLLAPALNTMMGQRLIRRICKNCREPYTPDAAHLQIVEEQIKKISPASGETIPDLSKVNFFHGKGCPICHQTGYKGRVGIYEIIIMNDALRNALSQDLSEYEVKRLAVEQGMITMTQDGFLKAIDGITTIEEVLKATGGE</sequence>
<dbReference type="Gene3D" id="3.30.450.90">
    <property type="match status" value="1"/>
</dbReference>
<keyword evidence="3" id="KW-0067">ATP-binding</keyword>
<evidence type="ECO:0000256" key="2">
    <source>
        <dbReference type="ARBA" id="ARBA00022741"/>
    </source>
</evidence>
<dbReference type="Gene3D" id="3.40.50.300">
    <property type="entry name" value="P-loop containing nucleotide triphosphate hydrolases"/>
    <property type="match status" value="1"/>
</dbReference>
<dbReference type="Proteomes" id="UP000229749">
    <property type="component" value="Unassembled WGS sequence"/>
</dbReference>
<protein>
    <recommendedName>
        <fullName evidence="4">Bacterial type II secretion system protein E domain-containing protein</fullName>
    </recommendedName>
</protein>
<dbReference type="EMBL" id="PFWS01000033">
    <property type="protein sequence ID" value="PJA47291.1"/>
    <property type="molecule type" value="Genomic_DNA"/>
</dbReference>
<evidence type="ECO:0000259" key="4">
    <source>
        <dbReference type="PROSITE" id="PS00662"/>
    </source>
</evidence>
<dbReference type="AlphaFoldDB" id="A0A2M7XHE3"/>
<evidence type="ECO:0000256" key="3">
    <source>
        <dbReference type="ARBA" id="ARBA00022840"/>
    </source>
</evidence>
<dbReference type="GO" id="GO:0016887">
    <property type="term" value="F:ATP hydrolysis activity"/>
    <property type="evidence" value="ECO:0007669"/>
    <property type="project" value="TreeGrafter"/>
</dbReference>
<comment type="caution">
    <text evidence="5">The sequence shown here is derived from an EMBL/GenBank/DDBJ whole genome shotgun (WGS) entry which is preliminary data.</text>
</comment>
<gene>
    <name evidence="5" type="ORF">CO172_02140</name>
</gene>
<dbReference type="PROSITE" id="PS00662">
    <property type="entry name" value="T2SP_E"/>
    <property type="match status" value="1"/>
</dbReference>